<accession>A0ABR2E7X8</accession>
<evidence type="ECO:0000313" key="1">
    <source>
        <dbReference type="EMBL" id="KAK8552655.1"/>
    </source>
</evidence>
<dbReference type="PANTHER" id="PTHR36482:SF6">
    <property type="entry name" value="JASMONATE-INDUCED PROTEIN HOMOLOG"/>
    <property type="match status" value="1"/>
</dbReference>
<evidence type="ECO:0000313" key="2">
    <source>
        <dbReference type="Proteomes" id="UP001472677"/>
    </source>
</evidence>
<keyword evidence="2" id="KW-1185">Reference proteome</keyword>
<comment type="caution">
    <text evidence="1">The sequence shown here is derived from an EMBL/GenBank/DDBJ whole genome shotgun (WGS) entry which is preliminary data.</text>
</comment>
<reference evidence="1 2" key="1">
    <citation type="journal article" date="2024" name="G3 (Bethesda)">
        <title>Genome assembly of Hibiscus sabdariffa L. provides insights into metabolisms of medicinal natural products.</title>
        <authorList>
            <person name="Kim T."/>
        </authorList>
    </citation>
    <scope>NUCLEOTIDE SEQUENCE [LARGE SCALE GENOMIC DNA]</scope>
    <source>
        <strain evidence="1">TK-2024</strain>
        <tissue evidence="1">Old leaves</tissue>
    </source>
</reference>
<name>A0ABR2E7X8_9ROSI</name>
<protein>
    <submittedName>
        <fullName evidence="1">Uncharacterized protein</fullName>
    </submittedName>
</protein>
<gene>
    <name evidence="1" type="ORF">V6N12_041238</name>
</gene>
<proteinExistence type="predicted"/>
<dbReference type="PANTHER" id="PTHR36482">
    <property type="entry name" value="OSJNBA0024J22.15 PROTEIN"/>
    <property type="match status" value="1"/>
</dbReference>
<dbReference type="InterPro" id="IPR053085">
    <property type="entry name" value="Jasmonate-induced_protein"/>
</dbReference>
<sequence>MASSLGDTKYTEGYLRNSSGQMMTLLSHEIWVGAVPPFPDIILDQGTGEFKQSADSGDGKTPGCVGALAYKFKDGDGKELKWVVAWSNLEGPDSKVINIHVAALHSLNNPYRVNKVNQCNECEVQVYTDLFDRPMQWSEIRSLLEKDGRPNYQTDKFGFHLEIDIPPRDRTATMKASIEAPFFKAEQN</sequence>
<dbReference type="EMBL" id="JBBPBM010000020">
    <property type="protein sequence ID" value="KAK8552655.1"/>
    <property type="molecule type" value="Genomic_DNA"/>
</dbReference>
<organism evidence="1 2">
    <name type="scientific">Hibiscus sabdariffa</name>
    <name type="common">roselle</name>
    <dbReference type="NCBI Taxonomy" id="183260"/>
    <lineage>
        <taxon>Eukaryota</taxon>
        <taxon>Viridiplantae</taxon>
        <taxon>Streptophyta</taxon>
        <taxon>Embryophyta</taxon>
        <taxon>Tracheophyta</taxon>
        <taxon>Spermatophyta</taxon>
        <taxon>Magnoliopsida</taxon>
        <taxon>eudicotyledons</taxon>
        <taxon>Gunneridae</taxon>
        <taxon>Pentapetalae</taxon>
        <taxon>rosids</taxon>
        <taxon>malvids</taxon>
        <taxon>Malvales</taxon>
        <taxon>Malvaceae</taxon>
        <taxon>Malvoideae</taxon>
        <taxon>Hibiscus</taxon>
    </lineage>
</organism>
<dbReference type="Proteomes" id="UP001472677">
    <property type="component" value="Unassembled WGS sequence"/>
</dbReference>